<name>A0A9D2M5Q4_9FIRM</name>
<dbReference type="CDD" id="cd02440">
    <property type="entry name" value="AdoMet_MTases"/>
    <property type="match status" value="1"/>
</dbReference>
<dbReference type="InterPro" id="IPR029063">
    <property type="entry name" value="SAM-dependent_MTases_sf"/>
</dbReference>
<evidence type="ECO:0000259" key="1">
    <source>
        <dbReference type="Pfam" id="PF05175"/>
    </source>
</evidence>
<reference evidence="2" key="1">
    <citation type="journal article" date="2021" name="PeerJ">
        <title>Extensive microbial diversity within the chicken gut microbiome revealed by metagenomics and culture.</title>
        <authorList>
            <person name="Gilroy R."/>
            <person name="Ravi A."/>
            <person name="Getino M."/>
            <person name="Pursley I."/>
            <person name="Horton D.L."/>
            <person name="Alikhan N.F."/>
            <person name="Baker D."/>
            <person name="Gharbi K."/>
            <person name="Hall N."/>
            <person name="Watson M."/>
            <person name="Adriaenssens E.M."/>
            <person name="Foster-Nyarko E."/>
            <person name="Jarju S."/>
            <person name="Secka A."/>
            <person name="Antonio M."/>
            <person name="Oren A."/>
            <person name="Chaudhuri R.R."/>
            <person name="La Ragione R."/>
            <person name="Hildebrand F."/>
            <person name="Pallen M.J."/>
        </authorList>
    </citation>
    <scope>NUCLEOTIDE SEQUENCE</scope>
    <source>
        <strain evidence="2">ChiBcec8-13705</strain>
    </source>
</reference>
<gene>
    <name evidence="2" type="ORF">H9945_02685</name>
</gene>
<protein>
    <submittedName>
        <fullName evidence="2">Methyltransferase</fullName>
    </submittedName>
</protein>
<dbReference type="AlphaFoldDB" id="A0A9D2M5Q4"/>
<accession>A0A9D2M5Q4</accession>
<comment type="caution">
    <text evidence="2">The sequence shown here is derived from an EMBL/GenBank/DDBJ whole genome shotgun (WGS) entry which is preliminary data.</text>
</comment>
<dbReference type="Gene3D" id="3.40.50.150">
    <property type="entry name" value="Vaccinia Virus protein VP39"/>
    <property type="match status" value="1"/>
</dbReference>
<dbReference type="InterPro" id="IPR007848">
    <property type="entry name" value="Small_mtfrase_dom"/>
</dbReference>
<feature type="domain" description="Methyltransferase small" evidence="1">
    <location>
        <begin position="33"/>
        <end position="169"/>
    </location>
</feature>
<dbReference type="Pfam" id="PF05175">
    <property type="entry name" value="MTS"/>
    <property type="match status" value="1"/>
</dbReference>
<dbReference type="GO" id="GO:0032259">
    <property type="term" value="P:methylation"/>
    <property type="evidence" value="ECO:0007669"/>
    <property type="project" value="UniProtKB-KW"/>
</dbReference>
<evidence type="ECO:0000313" key="3">
    <source>
        <dbReference type="Proteomes" id="UP000886803"/>
    </source>
</evidence>
<dbReference type="PANTHER" id="PTHR47739">
    <property type="entry name" value="TRNA1(VAL) (ADENINE(37)-N6)-METHYLTRANSFERASE"/>
    <property type="match status" value="1"/>
</dbReference>
<organism evidence="2 3">
    <name type="scientific">Candidatus Gemmiger avicola</name>
    <dbReference type="NCBI Taxonomy" id="2838605"/>
    <lineage>
        <taxon>Bacteria</taxon>
        <taxon>Bacillati</taxon>
        <taxon>Bacillota</taxon>
        <taxon>Clostridia</taxon>
        <taxon>Eubacteriales</taxon>
        <taxon>Gemmiger</taxon>
    </lineage>
</organism>
<dbReference type="GO" id="GO:0008757">
    <property type="term" value="F:S-adenosylmethionine-dependent methyltransferase activity"/>
    <property type="evidence" value="ECO:0007669"/>
    <property type="project" value="UniProtKB-ARBA"/>
</dbReference>
<dbReference type="PANTHER" id="PTHR47739:SF1">
    <property type="entry name" value="TRNA1(VAL) (ADENINE(37)-N6)-METHYLTRANSFERASE"/>
    <property type="match status" value="1"/>
</dbReference>
<keyword evidence="2" id="KW-0808">Transferase</keyword>
<dbReference type="Proteomes" id="UP000886803">
    <property type="component" value="Unassembled WGS sequence"/>
</dbReference>
<dbReference type="SUPFAM" id="SSF53335">
    <property type="entry name" value="S-adenosyl-L-methionine-dependent methyltransferases"/>
    <property type="match status" value="1"/>
</dbReference>
<dbReference type="EMBL" id="DWYG01000029">
    <property type="protein sequence ID" value="HJB41383.1"/>
    <property type="molecule type" value="Genomic_DNA"/>
</dbReference>
<keyword evidence="2" id="KW-0489">Methyltransferase</keyword>
<reference evidence="2" key="2">
    <citation type="submission" date="2021-04" db="EMBL/GenBank/DDBJ databases">
        <authorList>
            <person name="Gilroy R."/>
        </authorList>
    </citation>
    <scope>NUCLEOTIDE SEQUENCE</scope>
    <source>
        <strain evidence="2">ChiBcec8-13705</strain>
    </source>
</reference>
<dbReference type="GO" id="GO:0008170">
    <property type="term" value="F:N-methyltransferase activity"/>
    <property type="evidence" value="ECO:0007669"/>
    <property type="project" value="UniProtKB-ARBA"/>
</dbReference>
<dbReference type="GO" id="GO:0003676">
    <property type="term" value="F:nucleic acid binding"/>
    <property type="evidence" value="ECO:0007669"/>
    <property type="project" value="InterPro"/>
</dbReference>
<dbReference type="PROSITE" id="PS00092">
    <property type="entry name" value="N6_MTASE"/>
    <property type="match status" value="1"/>
</dbReference>
<dbReference type="InterPro" id="IPR050210">
    <property type="entry name" value="tRNA_Adenine-N(6)_MTase"/>
</dbReference>
<sequence length="240" mass="24917">MTVPSGAAARRTELLDNGTRVLTAPGAAFGTDALLLARFAQPRPCDPAADLCSGCGIVALAWHDAGHRGPCTAVEIDPDAHALCAAAVAENGPDAAHIRPVAADLRSYALSGPEKGRYALAACNPPYFTGGLRSPDPRRAAARHADLCTMADVAACAARLLRSGGKLTLCQRPDQLAAVIAALCAAGLEPKRIRLVRAAPGKAPWLFLLEAQKDRRPGLRWEPDLLVAAGVPYGPGRAAL</sequence>
<evidence type="ECO:0000313" key="2">
    <source>
        <dbReference type="EMBL" id="HJB41383.1"/>
    </source>
</evidence>
<proteinExistence type="predicted"/>
<dbReference type="InterPro" id="IPR002052">
    <property type="entry name" value="DNA_methylase_N6_adenine_CS"/>
</dbReference>